<dbReference type="AlphaFoldDB" id="A0A843V5D1"/>
<organism evidence="2 3">
    <name type="scientific">Colocasia esculenta</name>
    <name type="common">Wild taro</name>
    <name type="synonym">Arum esculentum</name>
    <dbReference type="NCBI Taxonomy" id="4460"/>
    <lineage>
        <taxon>Eukaryota</taxon>
        <taxon>Viridiplantae</taxon>
        <taxon>Streptophyta</taxon>
        <taxon>Embryophyta</taxon>
        <taxon>Tracheophyta</taxon>
        <taxon>Spermatophyta</taxon>
        <taxon>Magnoliopsida</taxon>
        <taxon>Liliopsida</taxon>
        <taxon>Araceae</taxon>
        <taxon>Aroideae</taxon>
        <taxon>Colocasieae</taxon>
        <taxon>Colocasia</taxon>
    </lineage>
</organism>
<dbReference type="OrthoDB" id="661089at2759"/>
<proteinExistence type="predicted"/>
<dbReference type="EMBL" id="NMUH01001097">
    <property type="protein sequence ID" value="MQL88874.1"/>
    <property type="molecule type" value="Genomic_DNA"/>
</dbReference>
<dbReference type="SUPFAM" id="SSF81383">
    <property type="entry name" value="F-box domain"/>
    <property type="match status" value="1"/>
</dbReference>
<dbReference type="PANTHER" id="PTHR31672">
    <property type="entry name" value="BNACNNG10540D PROTEIN"/>
    <property type="match status" value="1"/>
</dbReference>
<reference evidence="2" key="1">
    <citation type="submission" date="2017-07" db="EMBL/GenBank/DDBJ databases">
        <title>Taro Niue Genome Assembly and Annotation.</title>
        <authorList>
            <person name="Atibalentja N."/>
            <person name="Keating K."/>
            <person name="Fields C.J."/>
        </authorList>
    </citation>
    <scope>NUCLEOTIDE SEQUENCE</scope>
    <source>
        <strain evidence="2">Niue_2</strain>
        <tissue evidence="2">Leaf</tissue>
    </source>
</reference>
<dbReference type="PROSITE" id="PS50181">
    <property type="entry name" value="FBOX"/>
    <property type="match status" value="1"/>
</dbReference>
<dbReference type="InterPro" id="IPR001810">
    <property type="entry name" value="F-box_dom"/>
</dbReference>
<evidence type="ECO:0000259" key="1">
    <source>
        <dbReference type="PROSITE" id="PS50181"/>
    </source>
</evidence>
<protein>
    <recommendedName>
        <fullName evidence="1">F-box domain-containing protein</fullName>
    </recommendedName>
</protein>
<dbReference type="SMART" id="SM00256">
    <property type="entry name" value="FBOX"/>
    <property type="match status" value="1"/>
</dbReference>
<feature type="domain" description="F-box" evidence="1">
    <location>
        <begin position="13"/>
        <end position="53"/>
    </location>
</feature>
<dbReference type="Pfam" id="PF00646">
    <property type="entry name" value="F-box"/>
    <property type="match status" value="1"/>
</dbReference>
<keyword evidence="3" id="KW-1185">Reference proteome</keyword>
<dbReference type="InterPro" id="IPR036047">
    <property type="entry name" value="F-box-like_dom_sf"/>
</dbReference>
<name>A0A843V5D1_COLES</name>
<evidence type="ECO:0000313" key="3">
    <source>
        <dbReference type="Proteomes" id="UP000652761"/>
    </source>
</evidence>
<sequence>MEAGDGGAAATSAVGLCLLPSELLLEIVARLALPEILRLRAVSRALESLVSGDFGRILHDGGSWIFLFKKRPPRDAVLRGFNDLAGRWFRFPVAGVLAPAVPPGEDLYFLAADGDFFVFACNGRRELVAVNLRTGAAHKIPACPLGPRGTSSWRRPGLKLLAGPSGSDRFRFVFAELQQDRPVLYEYNSETGAWRSSEAVEPPGSQERAALAVLPRTDAAALLSISHHGNESTVVAAGRDGVQGPPVVYRPRFMGPGASEAAETADRLRVYGDGHMAILRSATIASEETTQQQHRVRVRRLVGVEVWGMSGDGGEWEMLSRAPEEVVGMVGRPYCVMMGCLEERGKVVRVVVMSNYKGLWDLVWLCFDSAKGEWAAVPVPDYGTKGLNMAGIAVTSSLGLLPSTVTTSTAGRSSGRSF</sequence>
<comment type="caution">
    <text evidence="2">The sequence shown here is derived from an EMBL/GenBank/DDBJ whole genome shotgun (WGS) entry which is preliminary data.</text>
</comment>
<dbReference type="PANTHER" id="PTHR31672:SF2">
    <property type="entry name" value="F-BOX DOMAIN-CONTAINING PROTEIN"/>
    <property type="match status" value="1"/>
</dbReference>
<dbReference type="InterPro" id="IPR050796">
    <property type="entry name" value="SCF_F-box_component"/>
</dbReference>
<evidence type="ECO:0000313" key="2">
    <source>
        <dbReference type="EMBL" id="MQL88874.1"/>
    </source>
</evidence>
<accession>A0A843V5D1</accession>
<gene>
    <name evidence="2" type="ORF">Taro_021447</name>
</gene>
<dbReference type="Proteomes" id="UP000652761">
    <property type="component" value="Unassembled WGS sequence"/>
</dbReference>